<feature type="transmembrane region" description="Helical" evidence="6">
    <location>
        <begin position="234"/>
        <end position="253"/>
    </location>
</feature>
<dbReference type="AlphaFoldDB" id="A0A6J4KUD2"/>
<protein>
    <submittedName>
        <fullName evidence="8">Permease of the drug/metabolite transporter (DMT) superfamily</fullName>
    </submittedName>
</protein>
<dbReference type="PANTHER" id="PTHR32322:SF18">
    <property type="entry name" value="S-ADENOSYLMETHIONINE_S-ADENOSYLHOMOCYSTEINE TRANSPORTER"/>
    <property type="match status" value="1"/>
</dbReference>
<evidence type="ECO:0000256" key="6">
    <source>
        <dbReference type="SAM" id="Phobius"/>
    </source>
</evidence>
<feature type="transmembrane region" description="Helical" evidence="6">
    <location>
        <begin position="64"/>
        <end position="83"/>
    </location>
</feature>
<feature type="transmembrane region" description="Helical" evidence="6">
    <location>
        <begin position="259"/>
        <end position="279"/>
    </location>
</feature>
<dbReference type="GO" id="GO:0005886">
    <property type="term" value="C:plasma membrane"/>
    <property type="evidence" value="ECO:0007669"/>
    <property type="project" value="UniProtKB-SubCell"/>
</dbReference>
<keyword evidence="3 6" id="KW-0812">Transmembrane</keyword>
<evidence type="ECO:0000256" key="4">
    <source>
        <dbReference type="ARBA" id="ARBA00022989"/>
    </source>
</evidence>
<reference evidence="8" key="1">
    <citation type="submission" date="2020-02" db="EMBL/GenBank/DDBJ databases">
        <authorList>
            <person name="Meier V. D."/>
        </authorList>
    </citation>
    <scope>NUCLEOTIDE SEQUENCE</scope>
    <source>
        <strain evidence="8">AVDCRST_MAG68</strain>
    </source>
</reference>
<feature type="transmembrane region" description="Helical" evidence="6">
    <location>
        <begin position="35"/>
        <end position="52"/>
    </location>
</feature>
<feature type="domain" description="EamA" evidence="7">
    <location>
        <begin position="1"/>
        <end position="133"/>
    </location>
</feature>
<dbReference type="Pfam" id="PF00892">
    <property type="entry name" value="EamA"/>
    <property type="match status" value="2"/>
</dbReference>
<keyword evidence="4 6" id="KW-1133">Transmembrane helix</keyword>
<dbReference type="PANTHER" id="PTHR32322">
    <property type="entry name" value="INNER MEMBRANE TRANSPORTER"/>
    <property type="match status" value="1"/>
</dbReference>
<dbReference type="EMBL" id="CADCTW010000073">
    <property type="protein sequence ID" value="CAA9311699.1"/>
    <property type="molecule type" value="Genomic_DNA"/>
</dbReference>
<keyword evidence="5 6" id="KW-0472">Membrane</keyword>
<dbReference type="SUPFAM" id="SSF103481">
    <property type="entry name" value="Multidrug resistance efflux transporter EmrE"/>
    <property type="match status" value="2"/>
</dbReference>
<feature type="transmembrane region" description="Helical" evidence="6">
    <location>
        <begin position="89"/>
        <end position="109"/>
    </location>
</feature>
<evidence type="ECO:0000259" key="7">
    <source>
        <dbReference type="Pfam" id="PF00892"/>
    </source>
</evidence>
<feature type="transmembrane region" description="Helical" evidence="6">
    <location>
        <begin position="177"/>
        <end position="195"/>
    </location>
</feature>
<evidence type="ECO:0000256" key="2">
    <source>
        <dbReference type="ARBA" id="ARBA00022475"/>
    </source>
</evidence>
<evidence type="ECO:0000256" key="5">
    <source>
        <dbReference type="ARBA" id="ARBA00023136"/>
    </source>
</evidence>
<comment type="subcellular location">
    <subcellularLocation>
        <location evidence="1">Cell membrane</location>
        <topology evidence="1">Multi-pass membrane protein</topology>
    </subcellularLocation>
</comment>
<sequence length="286" mass="30132">MGYVYIVLAATLWGLLGPASRFALAEGVQPLELAFWRAAVAALLYGVHAAALRRVRVEPRDLPAVLAFGLVGIALFFASYMQAVRLGGASLAAVLLYTAPVWVALLAWLAGWETLSARKGLALALTLIGVAGLARAAGGEVRVGAGAVLWGLTSGMAYATHYIFGKRYFPRYPTPTLFLYALPIGALGLLPFFRFHPDKSAATWGVLVFLAVVPTYGAYLLYSAALRRIEATRAATVATVEPVVAAIAAYLFWGERLSITGYLFAAVVLAGVLLTVAAGSPAAEAD</sequence>
<evidence type="ECO:0000256" key="1">
    <source>
        <dbReference type="ARBA" id="ARBA00004651"/>
    </source>
</evidence>
<evidence type="ECO:0000313" key="8">
    <source>
        <dbReference type="EMBL" id="CAA9311699.1"/>
    </source>
</evidence>
<name>A0A6J4KUD2_9BACT</name>
<feature type="transmembrane region" description="Helical" evidence="6">
    <location>
        <begin position="121"/>
        <end position="138"/>
    </location>
</feature>
<evidence type="ECO:0000256" key="3">
    <source>
        <dbReference type="ARBA" id="ARBA00022692"/>
    </source>
</evidence>
<proteinExistence type="predicted"/>
<dbReference type="InterPro" id="IPR037185">
    <property type="entry name" value="EmrE-like"/>
</dbReference>
<dbReference type="Gene3D" id="1.10.3730.20">
    <property type="match status" value="1"/>
</dbReference>
<keyword evidence="2" id="KW-1003">Cell membrane</keyword>
<feature type="transmembrane region" description="Helical" evidence="6">
    <location>
        <begin position="144"/>
        <end position="165"/>
    </location>
</feature>
<organism evidence="8">
    <name type="scientific">uncultured Gemmatimonadota bacterium</name>
    <dbReference type="NCBI Taxonomy" id="203437"/>
    <lineage>
        <taxon>Bacteria</taxon>
        <taxon>Pseudomonadati</taxon>
        <taxon>Gemmatimonadota</taxon>
        <taxon>environmental samples</taxon>
    </lineage>
</organism>
<feature type="domain" description="EamA" evidence="7">
    <location>
        <begin position="147"/>
        <end position="276"/>
    </location>
</feature>
<gene>
    <name evidence="8" type="ORF">AVDCRST_MAG68-1267</name>
</gene>
<dbReference type="InterPro" id="IPR050638">
    <property type="entry name" value="AA-Vitamin_Transporters"/>
</dbReference>
<dbReference type="InterPro" id="IPR000620">
    <property type="entry name" value="EamA_dom"/>
</dbReference>
<accession>A0A6J4KUD2</accession>
<feature type="transmembrane region" description="Helical" evidence="6">
    <location>
        <begin position="201"/>
        <end position="222"/>
    </location>
</feature>